<dbReference type="CDD" id="cd20553">
    <property type="entry name" value="CYCLIN_TFIIIB90_rpt1"/>
    <property type="match status" value="1"/>
</dbReference>
<dbReference type="InterPro" id="IPR011665">
    <property type="entry name" value="BRF1_TBP-bd_dom"/>
</dbReference>
<gene>
    <name evidence="12" type="ORF">SHERM_28464</name>
</gene>
<feature type="compositionally biased region" description="Basic and acidic residues" evidence="9">
    <location>
        <begin position="718"/>
        <end position="731"/>
    </location>
</feature>
<dbReference type="SUPFAM" id="SSF57783">
    <property type="entry name" value="Zinc beta-ribbon"/>
    <property type="match status" value="1"/>
</dbReference>
<evidence type="ECO:0000256" key="9">
    <source>
        <dbReference type="SAM" id="MobiDB-lite"/>
    </source>
</evidence>
<dbReference type="Gene3D" id="1.10.472.10">
    <property type="entry name" value="Cyclin-like"/>
    <property type="match status" value="2"/>
</dbReference>
<dbReference type="OrthoDB" id="511529at2759"/>
<dbReference type="GO" id="GO:0070897">
    <property type="term" value="P:transcription preinitiation complex assembly"/>
    <property type="evidence" value="ECO:0007669"/>
    <property type="project" value="InterPro"/>
</dbReference>
<evidence type="ECO:0000256" key="2">
    <source>
        <dbReference type="ARBA" id="ARBA00010857"/>
    </source>
</evidence>
<keyword evidence="8" id="KW-0539">Nucleus</keyword>
<evidence type="ECO:0000259" key="11">
    <source>
        <dbReference type="Pfam" id="PF07741"/>
    </source>
</evidence>
<organism evidence="12 13">
    <name type="scientific">Striga hermonthica</name>
    <name type="common">Purple witchweed</name>
    <name type="synonym">Buchnera hermonthica</name>
    <dbReference type="NCBI Taxonomy" id="68872"/>
    <lineage>
        <taxon>Eukaryota</taxon>
        <taxon>Viridiplantae</taxon>
        <taxon>Streptophyta</taxon>
        <taxon>Embryophyta</taxon>
        <taxon>Tracheophyta</taxon>
        <taxon>Spermatophyta</taxon>
        <taxon>Magnoliopsida</taxon>
        <taxon>eudicotyledons</taxon>
        <taxon>Gunneridae</taxon>
        <taxon>Pentapetalae</taxon>
        <taxon>asterids</taxon>
        <taxon>lamiids</taxon>
        <taxon>Lamiales</taxon>
        <taxon>Orobanchaceae</taxon>
        <taxon>Buchnereae</taxon>
        <taxon>Striga</taxon>
    </lineage>
</organism>
<dbReference type="GO" id="GO:0008270">
    <property type="term" value="F:zinc ion binding"/>
    <property type="evidence" value="ECO:0007669"/>
    <property type="project" value="UniProtKB-KW"/>
</dbReference>
<dbReference type="FunFam" id="1.10.472.10:FF:000007">
    <property type="entry name" value="Transcription factor IIIB 90 kDa subunit"/>
    <property type="match status" value="1"/>
</dbReference>
<dbReference type="Proteomes" id="UP001153555">
    <property type="component" value="Unassembled WGS sequence"/>
</dbReference>
<comment type="subcellular location">
    <subcellularLocation>
        <location evidence="1">Nucleus</location>
    </subcellularLocation>
</comment>
<feature type="domain" description="Transcription factor TFIIB cyclin-like" evidence="10">
    <location>
        <begin position="210"/>
        <end position="300"/>
    </location>
</feature>
<dbReference type="GO" id="GO:0001006">
    <property type="term" value="F:RNA polymerase III type 3 promoter sequence-specific DNA binding"/>
    <property type="evidence" value="ECO:0007669"/>
    <property type="project" value="TreeGrafter"/>
</dbReference>
<proteinExistence type="inferred from homology"/>
<evidence type="ECO:0000256" key="7">
    <source>
        <dbReference type="ARBA" id="ARBA00023163"/>
    </source>
</evidence>
<dbReference type="CDD" id="cd20554">
    <property type="entry name" value="CYCLIN_TFIIIB90_rpt2"/>
    <property type="match status" value="1"/>
</dbReference>
<feature type="region of interest" description="Disordered" evidence="9">
    <location>
        <begin position="690"/>
        <end position="731"/>
    </location>
</feature>
<keyword evidence="3" id="KW-0479">Metal-binding</keyword>
<evidence type="ECO:0000313" key="13">
    <source>
        <dbReference type="Proteomes" id="UP001153555"/>
    </source>
</evidence>
<dbReference type="InterPro" id="IPR000812">
    <property type="entry name" value="TFIIB"/>
</dbReference>
<accession>A0A9N7NQ01</accession>
<dbReference type="FunFam" id="1.10.472.10:FF:000066">
    <property type="entry name" value="Transcription factor IIIB subunit"/>
    <property type="match status" value="1"/>
</dbReference>
<protein>
    <submittedName>
        <fullName evidence="12">Cyclin/Brf1-like TBP-binding protein</fullName>
    </submittedName>
</protein>
<sequence>MRLMVRRSMVIALVTAAEKSPSPLSLFANRAVSNRRHQPLPSHTGDLALLVAADARPREPSSPTKVNPAATARTCPFSGESQCTAEKFPRTVVRNQTRPAVSNRCSAAVVRATLFSRSHPWYVRVAEVCFVTCNFPTRGCAGMVWCSNCAKDIIRPDRAEGKICCSLCGRVLDEDNFSVEPTFVKGAAGQSQLSGNYVRTIQNEYSVSRERTLNEAYDGIDGMMYALGIDGGDSIARPALAFYTIALERNFTRGRRKEQVQASCLYIACRENKKPYLLIDFSEHLRINVYVLGAVFLQLCKLLSLEEHPIIQKPVDPSLFIHRFTDRLFGGRKPSVSKTALQIVASMKRDWMQTGRKPSGLCGAALYISALSHGLKCTKSEIIKVVHVCEATLVKRLIEFENTESGALTIEEFNMKADELEKEERLSNTLNAGSKASVIKELLCEHKGSGKPPFAHGLCEKCYEEFIKLSGGLNGGSEPPAFQRAEMERLMAKEAAIQKTKTSEFSALAENRSKNVNVFFDFLPMLVHSQIFPGASNQDETVDDSSKERLQKTDATFDESESLSDTDDIELASYLLNEKEKEYKKTIWEEMNKEYLEEQAAKEAAALAAKKAFEANLSNCSGDVEAAQRLAAAAAEAVAKSKKEKRQKRAAELKNAGPPQTALEATSRVLDRKRLSSKVKYDVLEKLLGETETETPLKKSRTEEELDNDDKYTSNGKAESEIDDLHDMYYS</sequence>
<dbReference type="InterPro" id="IPR013150">
    <property type="entry name" value="TFIIB_cyclin"/>
</dbReference>
<feature type="domain" description="Brf1 TBP-binding" evidence="11">
    <location>
        <begin position="564"/>
        <end position="688"/>
    </location>
</feature>
<dbReference type="GO" id="GO:0000995">
    <property type="term" value="F:RNA polymerase III general transcription initiation factor activity"/>
    <property type="evidence" value="ECO:0007669"/>
    <property type="project" value="TreeGrafter"/>
</dbReference>
<keyword evidence="13" id="KW-1185">Reference proteome</keyword>
<keyword evidence="6" id="KW-0805">Transcription regulation</keyword>
<evidence type="ECO:0000256" key="8">
    <source>
        <dbReference type="ARBA" id="ARBA00023242"/>
    </source>
</evidence>
<dbReference type="Pfam" id="PF07741">
    <property type="entry name" value="BRF1"/>
    <property type="match status" value="1"/>
</dbReference>
<feature type="domain" description="Transcription factor TFIIB cyclin-like" evidence="10">
    <location>
        <begin position="312"/>
        <end position="402"/>
    </location>
</feature>
<dbReference type="Pfam" id="PF00382">
    <property type="entry name" value="TFIIB"/>
    <property type="match status" value="2"/>
</dbReference>
<dbReference type="GO" id="GO:0005634">
    <property type="term" value="C:nucleus"/>
    <property type="evidence" value="ECO:0007669"/>
    <property type="project" value="UniProtKB-SubCell"/>
</dbReference>
<dbReference type="PRINTS" id="PR00685">
    <property type="entry name" value="TIFACTORIIB"/>
</dbReference>
<keyword evidence="5" id="KW-0862">Zinc</keyword>
<evidence type="ECO:0000256" key="1">
    <source>
        <dbReference type="ARBA" id="ARBA00004123"/>
    </source>
</evidence>
<evidence type="ECO:0000259" key="10">
    <source>
        <dbReference type="Pfam" id="PF00382"/>
    </source>
</evidence>
<dbReference type="GO" id="GO:0000126">
    <property type="term" value="C:transcription factor TFIIIB complex"/>
    <property type="evidence" value="ECO:0007669"/>
    <property type="project" value="TreeGrafter"/>
</dbReference>
<dbReference type="AlphaFoldDB" id="A0A9N7NQ01"/>
<dbReference type="SUPFAM" id="SSF47954">
    <property type="entry name" value="Cyclin-like"/>
    <property type="match status" value="2"/>
</dbReference>
<dbReference type="Gene3D" id="1.20.5.650">
    <property type="entry name" value="Single helix bin"/>
    <property type="match status" value="1"/>
</dbReference>
<feature type="region of interest" description="Disordered" evidence="9">
    <location>
        <begin position="641"/>
        <end position="663"/>
    </location>
</feature>
<dbReference type="PANTHER" id="PTHR11618">
    <property type="entry name" value="TRANSCRIPTION INITIATION FACTOR IIB-RELATED"/>
    <property type="match status" value="1"/>
</dbReference>
<evidence type="ECO:0000256" key="5">
    <source>
        <dbReference type="ARBA" id="ARBA00022833"/>
    </source>
</evidence>
<comment type="similarity">
    <text evidence="2">Belongs to the TFIIB family.</text>
</comment>
<feature type="compositionally biased region" description="Basic and acidic residues" evidence="9">
    <location>
        <begin position="690"/>
        <end position="703"/>
    </location>
</feature>
<keyword evidence="7" id="KW-0804">Transcription</keyword>
<dbReference type="InterPro" id="IPR036915">
    <property type="entry name" value="Cyclin-like_sf"/>
</dbReference>
<reference evidence="12" key="1">
    <citation type="submission" date="2019-12" db="EMBL/GenBank/DDBJ databases">
        <authorList>
            <person name="Scholes J."/>
        </authorList>
    </citation>
    <scope>NUCLEOTIDE SEQUENCE</scope>
</reference>
<evidence type="ECO:0000313" key="12">
    <source>
        <dbReference type="EMBL" id="CAA0833196.1"/>
    </source>
</evidence>
<comment type="caution">
    <text evidence="12">The sequence shown here is derived from an EMBL/GenBank/DDBJ whole genome shotgun (WGS) entry which is preliminary data.</text>
</comment>
<keyword evidence="4" id="KW-0863">Zinc-finger</keyword>
<name>A0A9N7NQ01_STRHE</name>
<evidence type="ECO:0000256" key="4">
    <source>
        <dbReference type="ARBA" id="ARBA00022771"/>
    </source>
</evidence>
<evidence type="ECO:0000256" key="6">
    <source>
        <dbReference type="ARBA" id="ARBA00023015"/>
    </source>
</evidence>
<evidence type="ECO:0000256" key="3">
    <source>
        <dbReference type="ARBA" id="ARBA00022723"/>
    </source>
</evidence>
<dbReference type="GO" id="GO:0097550">
    <property type="term" value="C:transcription preinitiation complex"/>
    <property type="evidence" value="ECO:0007669"/>
    <property type="project" value="TreeGrafter"/>
</dbReference>
<dbReference type="EMBL" id="CACSLK010027838">
    <property type="protein sequence ID" value="CAA0833196.1"/>
    <property type="molecule type" value="Genomic_DNA"/>
</dbReference>
<dbReference type="PANTHER" id="PTHR11618:SF4">
    <property type="entry name" value="TRANSCRIPTION FACTOR IIIB 90 KDA SUBUNIT"/>
    <property type="match status" value="1"/>
</dbReference>
<dbReference type="GO" id="GO:0017025">
    <property type="term" value="F:TBP-class protein binding"/>
    <property type="evidence" value="ECO:0007669"/>
    <property type="project" value="InterPro"/>
</dbReference>